<comment type="caution">
    <text evidence="2">The sequence shown here is derived from an EMBL/GenBank/DDBJ whole genome shotgun (WGS) entry which is preliminary data.</text>
</comment>
<dbReference type="SUPFAM" id="SSF46689">
    <property type="entry name" value="Homeodomain-like"/>
    <property type="match status" value="1"/>
</dbReference>
<accession>A0AA86NJI9</accession>
<feature type="domain" description="Myb-like" evidence="1">
    <location>
        <begin position="112"/>
        <end position="160"/>
    </location>
</feature>
<dbReference type="AlphaFoldDB" id="A0AA86NJI9"/>
<dbReference type="EMBL" id="CATOUU010000195">
    <property type="protein sequence ID" value="CAI9920116.1"/>
    <property type="molecule type" value="Genomic_DNA"/>
</dbReference>
<name>A0AA86NJI9_9EUKA</name>
<dbReference type="InterPro" id="IPR009057">
    <property type="entry name" value="Homeodomain-like_sf"/>
</dbReference>
<organism evidence="2">
    <name type="scientific">Hexamita inflata</name>
    <dbReference type="NCBI Taxonomy" id="28002"/>
    <lineage>
        <taxon>Eukaryota</taxon>
        <taxon>Metamonada</taxon>
        <taxon>Diplomonadida</taxon>
        <taxon>Hexamitidae</taxon>
        <taxon>Hexamitinae</taxon>
        <taxon>Hexamita</taxon>
    </lineage>
</organism>
<dbReference type="SMART" id="SM00717">
    <property type="entry name" value="SANT"/>
    <property type="match status" value="1"/>
</dbReference>
<evidence type="ECO:0000259" key="1">
    <source>
        <dbReference type="SMART" id="SM00717"/>
    </source>
</evidence>
<dbReference type="Gene3D" id="1.20.58.1880">
    <property type="match status" value="1"/>
</dbReference>
<dbReference type="EMBL" id="CAXDID020000058">
    <property type="protein sequence ID" value="CAL6008880.1"/>
    <property type="molecule type" value="Genomic_DNA"/>
</dbReference>
<gene>
    <name evidence="3" type="ORF">HINF_LOCUS21332</name>
    <name evidence="2" type="ORF">HINF_LOCUS7761</name>
</gene>
<reference evidence="3 4" key="2">
    <citation type="submission" date="2024-07" db="EMBL/GenBank/DDBJ databases">
        <authorList>
            <person name="Akdeniz Z."/>
        </authorList>
    </citation>
    <scope>NUCLEOTIDE SEQUENCE [LARGE SCALE GENOMIC DNA]</scope>
</reference>
<dbReference type="CDD" id="cd00167">
    <property type="entry name" value="SANT"/>
    <property type="match status" value="1"/>
</dbReference>
<evidence type="ECO:0000313" key="3">
    <source>
        <dbReference type="EMBL" id="CAL6008880.1"/>
    </source>
</evidence>
<reference evidence="2" key="1">
    <citation type="submission" date="2023-06" db="EMBL/GenBank/DDBJ databases">
        <authorList>
            <person name="Kurt Z."/>
        </authorList>
    </citation>
    <scope>NUCLEOTIDE SEQUENCE</scope>
</reference>
<dbReference type="InterPro" id="IPR001005">
    <property type="entry name" value="SANT/Myb"/>
</dbReference>
<evidence type="ECO:0000313" key="2">
    <source>
        <dbReference type="EMBL" id="CAI9920116.1"/>
    </source>
</evidence>
<sequence length="168" mass="20371">MAAFGVIMKIYNYFKNDQKQIYKKYNPRSLFTVIQPEIKIFTLHKFELSQIKIKLIENMCEISTHERCTECTPHHYNMQATQLLIENCELLQDIHRHLHCIDEQKNHQRRYHHQKWTSEEDQLMDVAILLFGQNYRAISKVVASKSSAQVYQRLRYLRDREYKLQYDC</sequence>
<protein>
    <submittedName>
        <fullName evidence="2">SANT/Myb domain</fullName>
    </submittedName>
    <submittedName>
        <fullName evidence="3">SANT/Myb_domain</fullName>
    </submittedName>
</protein>
<keyword evidence="4" id="KW-1185">Reference proteome</keyword>
<evidence type="ECO:0000313" key="4">
    <source>
        <dbReference type="Proteomes" id="UP001642409"/>
    </source>
</evidence>
<dbReference type="Proteomes" id="UP001642409">
    <property type="component" value="Unassembled WGS sequence"/>
</dbReference>
<proteinExistence type="predicted"/>